<accession>A0A1H2UEX9</accession>
<protein>
    <submittedName>
        <fullName evidence="1">Uncharacterized protein</fullName>
    </submittedName>
</protein>
<proteinExistence type="predicted"/>
<dbReference type="AlphaFoldDB" id="A0A1H2UEX9"/>
<evidence type="ECO:0000313" key="2">
    <source>
        <dbReference type="Proteomes" id="UP000198569"/>
    </source>
</evidence>
<gene>
    <name evidence="1" type="ORF">SAMN05444338_103155</name>
</gene>
<keyword evidence="2" id="KW-1185">Reference proteome</keyword>
<name>A0A1H2UEX9_9FLAO</name>
<reference evidence="2" key="1">
    <citation type="submission" date="2016-10" db="EMBL/GenBank/DDBJ databases">
        <authorList>
            <person name="Varghese N."/>
            <person name="Submissions S."/>
        </authorList>
    </citation>
    <scope>NUCLEOTIDE SEQUENCE [LARGE SCALE GENOMIC DNA]</scope>
    <source>
        <strain evidence="2">DSM 15718</strain>
    </source>
</reference>
<evidence type="ECO:0000313" key="1">
    <source>
        <dbReference type="EMBL" id="SDW54732.1"/>
    </source>
</evidence>
<sequence length="49" mass="5237">MPNKDTIKNLSAICSSCCSFLVSGVRIEKNEKTDEMVSNSATIAVNSSI</sequence>
<dbReference type="STRING" id="229203.SAMN05444338_103155"/>
<dbReference type="Proteomes" id="UP000198569">
    <property type="component" value="Unassembled WGS sequence"/>
</dbReference>
<organism evidence="1 2">
    <name type="scientific">Flavobacterium degerlachei</name>
    <dbReference type="NCBI Taxonomy" id="229203"/>
    <lineage>
        <taxon>Bacteria</taxon>
        <taxon>Pseudomonadati</taxon>
        <taxon>Bacteroidota</taxon>
        <taxon>Flavobacteriia</taxon>
        <taxon>Flavobacteriales</taxon>
        <taxon>Flavobacteriaceae</taxon>
        <taxon>Flavobacterium</taxon>
    </lineage>
</organism>
<dbReference type="EMBL" id="FNMV01000003">
    <property type="protein sequence ID" value="SDW54732.1"/>
    <property type="molecule type" value="Genomic_DNA"/>
</dbReference>